<feature type="compositionally biased region" description="Low complexity" evidence="1">
    <location>
        <begin position="33"/>
        <end position="58"/>
    </location>
</feature>
<name>A0A7K3W068_9ACTN</name>
<feature type="compositionally biased region" description="Low complexity" evidence="1">
    <location>
        <begin position="149"/>
        <end position="162"/>
    </location>
</feature>
<gene>
    <name evidence="2" type="ORF">GCU56_05340</name>
</gene>
<feature type="compositionally biased region" description="Basic and acidic residues" evidence="1">
    <location>
        <begin position="195"/>
        <end position="214"/>
    </location>
</feature>
<evidence type="ECO:0000313" key="2">
    <source>
        <dbReference type="EMBL" id="NEK57297.1"/>
    </source>
</evidence>
<feature type="compositionally biased region" description="Basic and acidic residues" evidence="1">
    <location>
        <begin position="135"/>
        <end position="148"/>
    </location>
</feature>
<dbReference type="Proteomes" id="UP000470246">
    <property type="component" value="Unassembled WGS sequence"/>
</dbReference>
<evidence type="ECO:0000313" key="3">
    <source>
        <dbReference type="Proteomes" id="UP000470246"/>
    </source>
</evidence>
<accession>A0A7K3W068</accession>
<organism evidence="2 3">
    <name type="scientific">Geodermatophilus sabuli</name>
    <dbReference type="NCBI Taxonomy" id="1564158"/>
    <lineage>
        <taxon>Bacteria</taxon>
        <taxon>Bacillati</taxon>
        <taxon>Actinomycetota</taxon>
        <taxon>Actinomycetes</taxon>
        <taxon>Geodermatophilales</taxon>
        <taxon>Geodermatophilaceae</taxon>
        <taxon>Geodermatophilus</taxon>
    </lineage>
</organism>
<feature type="compositionally biased region" description="Basic and acidic residues" evidence="1">
    <location>
        <begin position="163"/>
        <end position="172"/>
    </location>
</feature>
<dbReference type="EMBL" id="JAAGWF010000007">
    <property type="protein sequence ID" value="NEK57297.1"/>
    <property type="molecule type" value="Genomic_DNA"/>
</dbReference>
<comment type="caution">
    <text evidence="2">The sequence shown here is derived from an EMBL/GenBank/DDBJ whole genome shotgun (WGS) entry which is preliminary data.</text>
</comment>
<feature type="region of interest" description="Disordered" evidence="1">
    <location>
        <begin position="33"/>
        <end position="214"/>
    </location>
</feature>
<sequence length="214" mass="20799">MTRTLAPRVLYTASGAAAVGLVVLAVAVVDAGASPAPQPASATSAPSTSSTSSTPSGTEVAPLPPAASPGEQVTVGGTVSATCEGGVPSYAGTPAPGWWADDSPRPGEVEFENGTQKVEIRISCVAGVPQFSVEGPRDDDRGRGRGSDDSPGAPAASTSPSGRGHDDSDGRHGGGHGSDDGPGDDSAGRVGGGHGSDDGDDSGRGRGRGRGGDD</sequence>
<dbReference type="AlphaFoldDB" id="A0A7K3W068"/>
<protein>
    <submittedName>
        <fullName evidence="2">Uncharacterized protein</fullName>
    </submittedName>
</protein>
<dbReference type="RefSeq" id="WP_163480489.1">
    <property type="nucleotide sequence ID" value="NZ_JAAGWF010000007.1"/>
</dbReference>
<proteinExistence type="predicted"/>
<evidence type="ECO:0000256" key="1">
    <source>
        <dbReference type="SAM" id="MobiDB-lite"/>
    </source>
</evidence>
<keyword evidence="3" id="KW-1185">Reference proteome</keyword>
<reference evidence="2 3" key="1">
    <citation type="submission" date="2020-02" db="EMBL/GenBank/DDBJ databases">
        <title>Geodermatophilus sabuli CPCC 205279 I12A-02694.</title>
        <authorList>
            <person name="Jiang Z."/>
        </authorList>
    </citation>
    <scope>NUCLEOTIDE SEQUENCE [LARGE SCALE GENOMIC DNA]</scope>
    <source>
        <strain evidence="2 3">I12A-02694</strain>
    </source>
</reference>